<feature type="transmembrane region" description="Helical" evidence="1">
    <location>
        <begin position="358"/>
        <end position="379"/>
    </location>
</feature>
<dbReference type="RefSeq" id="WP_184016172.1">
    <property type="nucleotide sequence ID" value="NZ_JACIJC010000002.1"/>
</dbReference>
<sequence>MALASLIVGMAECGDDGGGVRAAMPFLGRSLIEHQARQAAAAGAHHIVILVERVPAALVSAVDRLKRDGIGVELARSVADAADRIHPEERLLLIADGIIARQDLIVRAGNANVPSLFTLPESIDTAQFERIDAGSRWAGLALIDGALLRKTVAMLGDWDLQSTLLRRIVQAEAVRVEVSPAGIVLAESMEKVRKAESALLTIDGIGGWIPASVREGISGFILAKGIKPLWMRCAALGLAALAVILAATGWTGTGALALALTGPLLAIPGQIDAIALRPAKWRGLWLAGRNALAALAMVALGWRFALEYGGWSIWPLVGSAIGVMIILRGTEHLLGRALAGPAAMALLAWPFAAFGLPHWSLGAVCLAGFSAVIAGQRLLGRRAPGLGSI</sequence>
<dbReference type="SUPFAM" id="SSF53448">
    <property type="entry name" value="Nucleotide-diphospho-sugar transferases"/>
    <property type="match status" value="1"/>
</dbReference>
<keyword evidence="1" id="KW-0812">Transmembrane</keyword>
<feature type="transmembrane region" description="Helical" evidence="1">
    <location>
        <begin position="308"/>
        <end position="327"/>
    </location>
</feature>
<dbReference type="EMBL" id="JACIJC010000002">
    <property type="protein sequence ID" value="MBB5685097.1"/>
    <property type="molecule type" value="Genomic_DNA"/>
</dbReference>
<dbReference type="AlphaFoldDB" id="A0A7W9EDH5"/>
<protein>
    <submittedName>
        <fullName evidence="2">Uncharacterized protein</fullName>
    </submittedName>
</protein>
<feature type="transmembrane region" description="Helical" evidence="1">
    <location>
        <begin position="283"/>
        <end position="302"/>
    </location>
</feature>
<name>A0A7W9EDH5_9SPHN</name>
<feature type="transmembrane region" description="Helical" evidence="1">
    <location>
        <begin position="229"/>
        <end position="250"/>
    </location>
</feature>
<keyword evidence="3" id="KW-1185">Reference proteome</keyword>
<dbReference type="InterPro" id="IPR029044">
    <property type="entry name" value="Nucleotide-diphossugar_trans"/>
</dbReference>
<keyword evidence="1" id="KW-1133">Transmembrane helix</keyword>
<feature type="transmembrane region" description="Helical" evidence="1">
    <location>
        <begin position="334"/>
        <end position="352"/>
    </location>
</feature>
<reference evidence="2 3" key="1">
    <citation type="submission" date="2020-08" db="EMBL/GenBank/DDBJ databases">
        <title>Genomic Encyclopedia of Type Strains, Phase IV (KMG-IV): sequencing the most valuable type-strain genomes for metagenomic binning, comparative biology and taxonomic classification.</title>
        <authorList>
            <person name="Goeker M."/>
        </authorList>
    </citation>
    <scope>NUCLEOTIDE SEQUENCE [LARGE SCALE GENOMIC DNA]</scope>
    <source>
        <strain evidence="2 3">DSM 25079</strain>
    </source>
</reference>
<gene>
    <name evidence="2" type="ORF">FHS49_001105</name>
</gene>
<proteinExistence type="predicted"/>
<organism evidence="2 3">
    <name type="scientific">Sphingobium boeckii</name>
    <dbReference type="NCBI Taxonomy" id="1082345"/>
    <lineage>
        <taxon>Bacteria</taxon>
        <taxon>Pseudomonadati</taxon>
        <taxon>Pseudomonadota</taxon>
        <taxon>Alphaproteobacteria</taxon>
        <taxon>Sphingomonadales</taxon>
        <taxon>Sphingomonadaceae</taxon>
        <taxon>Sphingobium</taxon>
    </lineage>
</organism>
<dbReference type="Proteomes" id="UP000549617">
    <property type="component" value="Unassembled WGS sequence"/>
</dbReference>
<accession>A0A7W9EDH5</accession>
<evidence type="ECO:0000256" key="1">
    <source>
        <dbReference type="SAM" id="Phobius"/>
    </source>
</evidence>
<comment type="caution">
    <text evidence="2">The sequence shown here is derived from an EMBL/GenBank/DDBJ whole genome shotgun (WGS) entry which is preliminary data.</text>
</comment>
<keyword evidence="1" id="KW-0472">Membrane</keyword>
<evidence type="ECO:0000313" key="3">
    <source>
        <dbReference type="Proteomes" id="UP000549617"/>
    </source>
</evidence>
<feature type="transmembrane region" description="Helical" evidence="1">
    <location>
        <begin position="256"/>
        <end position="276"/>
    </location>
</feature>
<evidence type="ECO:0000313" key="2">
    <source>
        <dbReference type="EMBL" id="MBB5685097.1"/>
    </source>
</evidence>